<sequence>MALELTPLITGFVGAITAGGLNVVVLRLQSKANLKALEVQLSAQAREGTLHRASQLKIERERHQRQRIEEAHEQLMLWCYQLEVTMDDIWHGIHSSDAETVSNTQHLLDEWPWETLRRPAPAAALSYYWSEKTVRLIYDVEAESAHFSTNARMANGLSALSSEKDDRILRTNKVWENRGRVRSAIEKLGKTSAVS</sequence>
<dbReference type="Proteomes" id="UP000501387">
    <property type="component" value="Chromosome"/>
</dbReference>
<proteinExistence type="predicted"/>
<keyword evidence="3" id="KW-1185">Reference proteome</keyword>
<evidence type="ECO:0000313" key="2">
    <source>
        <dbReference type="EMBL" id="QIM15452.1"/>
    </source>
</evidence>
<feature type="transmembrane region" description="Helical" evidence="1">
    <location>
        <begin position="6"/>
        <end position="26"/>
    </location>
</feature>
<keyword evidence="1" id="KW-0472">Membrane</keyword>
<accession>A0A6G8FHE3</accession>
<reference evidence="2 3" key="1">
    <citation type="submission" date="2020-03" db="EMBL/GenBank/DDBJ databases">
        <title>Leucobacter sp. nov., isolated from beetles.</title>
        <authorList>
            <person name="Hyun D.-W."/>
            <person name="Bae J.-W."/>
        </authorList>
    </citation>
    <scope>NUCLEOTIDE SEQUENCE [LARGE SCALE GENOMIC DNA]</scope>
    <source>
        <strain evidence="2 3">HDW9B</strain>
    </source>
</reference>
<evidence type="ECO:0000256" key="1">
    <source>
        <dbReference type="SAM" id="Phobius"/>
    </source>
</evidence>
<dbReference type="AlphaFoldDB" id="A0A6G8FHE3"/>
<keyword evidence="1" id="KW-0812">Transmembrane</keyword>
<dbReference type="RefSeq" id="WP_166321551.1">
    <property type="nucleotide sequence ID" value="NZ_CP049934.1"/>
</dbReference>
<organism evidence="2 3">
    <name type="scientific">Leucobacter insecticola</name>
    <dbReference type="NCBI Taxonomy" id="2714934"/>
    <lineage>
        <taxon>Bacteria</taxon>
        <taxon>Bacillati</taxon>
        <taxon>Actinomycetota</taxon>
        <taxon>Actinomycetes</taxon>
        <taxon>Micrococcales</taxon>
        <taxon>Microbacteriaceae</taxon>
        <taxon>Leucobacter</taxon>
    </lineage>
</organism>
<protein>
    <submittedName>
        <fullName evidence="2">Uncharacterized protein</fullName>
    </submittedName>
</protein>
<evidence type="ECO:0000313" key="3">
    <source>
        <dbReference type="Proteomes" id="UP000501387"/>
    </source>
</evidence>
<gene>
    <name evidence="2" type="ORF">G7067_01960</name>
</gene>
<name>A0A6G8FHE3_9MICO</name>
<dbReference type="KEGG" id="lins:G7067_01960"/>
<dbReference type="EMBL" id="CP049934">
    <property type="protein sequence ID" value="QIM15452.1"/>
    <property type="molecule type" value="Genomic_DNA"/>
</dbReference>
<keyword evidence="1" id="KW-1133">Transmembrane helix</keyword>